<dbReference type="Gene3D" id="1.20.144.10">
    <property type="entry name" value="Phosphatidic acid phosphatase type 2/haloperoxidase"/>
    <property type="match status" value="1"/>
</dbReference>
<dbReference type="SUPFAM" id="SSF48317">
    <property type="entry name" value="Acid phosphatase/Vanadium-dependent haloperoxidase"/>
    <property type="match status" value="1"/>
</dbReference>
<feature type="transmembrane region" description="Helical" evidence="1">
    <location>
        <begin position="78"/>
        <end position="96"/>
    </location>
</feature>
<proteinExistence type="predicted"/>
<comment type="caution">
    <text evidence="2">The sequence shown here is derived from an EMBL/GenBank/DDBJ whole genome shotgun (WGS) entry which is preliminary data.</text>
</comment>
<feature type="transmembrane region" description="Helical" evidence="1">
    <location>
        <begin position="36"/>
        <end position="57"/>
    </location>
</feature>
<evidence type="ECO:0000313" key="2">
    <source>
        <dbReference type="EMBL" id="MBC3803678.1"/>
    </source>
</evidence>
<evidence type="ECO:0000313" key="3">
    <source>
        <dbReference type="Proteomes" id="UP000603234"/>
    </source>
</evidence>
<dbReference type="RefSeq" id="WP_186841580.1">
    <property type="nucleotide sequence ID" value="NZ_WJBC01000004.1"/>
</dbReference>
<keyword evidence="1" id="KW-0812">Transmembrane</keyword>
<reference evidence="2 3" key="1">
    <citation type="journal article" date="2020" name="mSystems">
        <title>Defining Genomic and Predicted Metabolic Features of the Acetobacterium Genus.</title>
        <authorList>
            <person name="Ross D.E."/>
            <person name="Marshall C.W."/>
            <person name="Gulliver D."/>
            <person name="May H.D."/>
            <person name="Norman R.S."/>
        </authorList>
    </citation>
    <scope>NUCLEOTIDE SEQUENCE [LARGE SCALE GENOMIC DNA]</scope>
    <source>
        <strain evidence="2 3">DSM 8238</strain>
    </source>
</reference>
<keyword evidence="1" id="KW-0472">Membrane</keyword>
<feature type="transmembrane region" description="Helical" evidence="1">
    <location>
        <begin position="173"/>
        <end position="192"/>
    </location>
</feature>
<sequence>MKQKIAAYISLMAHPLITISIFILVVMFSYEEFNKALFISFLLVGCVIVPSTIRNYTKTKNGEYTNFDVLVKKQRNSVYLFAITLLVIINCVLFFTKQSEDLFLGALFALFLLIVSYLVNFFIKCSGHVSLTIYLAFLIMPINLIIGIIVLLFSGPIGWSRVELKRHTPKEVYTGAIIGFTIGLLMIVTEGFI</sequence>
<dbReference type="Proteomes" id="UP000603234">
    <property type="component" value="Unassembled WGS sequence"/>
</dbReference>
<name>A0ABR6WT46_9FIRM</name>
<evidence type="ECO:0000256" key="1">
    <source>
        <dbReference type="SAM" id="Phobius"/>
    </source>
</evidence>
<gene>
    <name evidence="2" type="ORF">GH808_04420</name>
</gene>
<organism evidence="2 3">
    <name type="scientific">Acetobacterium fimetarium</name>
    <dbReference type="NCBI Taxonomy" id="52691"/>
    <lineage>
        <taxon>Bacteria</taxon>
        <taxon>Bacillati</taxon>
        <taxon>Bacillota</taxon>
        <taxon>Clostridia</taxon>
        <taxon>Eubacteriales</taxon>
        <taxon>Eubacteriaceae</taxon>
        <taxon>Acetobacterium</taxon>
    </lineage>
</organism>
<dbReference type="EMBL" id="WJBC01000004">
    <property type="protein sequence ID" value="MBC3803678.1"/>
    <property type="molecule type" value="Genomic_DNA"/>
</dbReference>
<keyword evidence="3" id="KW-1185">Reference proteome</keyword>
<dbReference type="InterPro" id="IPR036938">
    <property type="entry name" value="PAP2/HPO_sf"/>
</dbReference>
<feature type="transmembrane region" description="Helical" evidence="1">
    <location>
        <begin position="7"/>
        <end position="30"/>
    </location>
</feature>
<keyword evidence="1" id="KW-1133">Transmembrane helix</keyword>
<feature type="transmembrane region" description="Helical" evidence="1">
    <location>
        <begin position="102"/>
        <end position="119"/>
    </location>
</feature>
<accession>A0ABR6WT46</accession>
<dbReference type="CDD" id="cd01610">
    <property type="entry name" value="PAP2_like"/>
    <property type="match status" value="1"/>
</dbReference>
<evidence type="ECO:0008006" key="4">
    <source>
        <dbReference type="Google" id="ProtNLM"/>
    </source>
</evidence>
<protein>
    <recommendedName>
        <fullName evidence="4">PAP2 superfamily protein</fullName>
    </recommendedName>
</protein>
<feature type="transmembrane region" description="Helical" evidence="1">
    <location>
        <begin position="131"/>
        <end position="153"/>
    </location>
</feature>